<dbReference type="AlphaFoldDB" id="A0A1N7CGR3"/>
<feature type="region of interest" description="Disordered" evidence="1">
    <location>
        <begin position="444"/>
        <end position="495"/>
    </location>
</feature>
<accession>A0A1N7CGR3</accession>
<dbReference type="STRING" id="1344003.SAMN05445060_0123"/>
<dbReference type="InterPro" id="IPR012507">
    <property type="entry name" value="YibE_F"/>
</dbReference>
<keyword evidence="2" id="KW-0812">Transmembrane</keyword>
<dbReference type="PANTHER" id="PTHR41771:SF1">
    <property type="entry name" value="MEMBRANE PROTEIN"/>
    <property type="match status" value="1"/>
</dbReference>
<feature type="compositionally biased region" description="Low complexity" evidence="1">
    <location>
        <begin position="444"/>
        <end position="454"/>
    </location>
</feature>
<gene>
    <name evidence="3" type="ORF">SAMN05445060_0123</name>
</gene>
<dbReference type="Proteomes" id="UP000186218">
    <property type="component" value="Unassembled WGS sequence"/>
</dbReference>
<dbReference type="EMBL" id="FTNT01000001">
    <property type="protein sequence ID" value="SIR62760.1"/>
    <property type="molecule type" value="Genomic_DNA"/>
</dbReference>
<feature type="compositionally biased region" description="Basic and acidic residues" evidence="1">
    <location>
        <begin position="9"/>
        <end position="24"/>
    </location>
</feature>
<keyword evidence="2" id="KW-1133">Transmembrane helix</keyword>
<feature type="transmembrane region" description="Helical" evidence="2">
    <location>
        <begin position="34"/>
        <end position="58"/>
    </location>
</feature>
<feature type="transmembrane region" description="Helical" evidence="2">
    <location>
        <begin position="312"/>
        <end position="335"/>
    </location>
</feature>
<feature type="transmembrane region" description="Helical" evidence="2">
    <location>
        <begin position="375"/>
        <end position="398"/>
    </location>
</feature>
<keyword evidence="2" id="KW-0472">Membrane</keyword>
<protein>
    <submittedName>
        <fullName evidence="3">Uncharacterized membrane protein</fullName>
    </submittedName>
</protein>
<evidence type="ECO:0000313" key="3">
    <source>
        <dbReference type="EMBL" id="SIR62760.1"/>
    </source>
</evidence>
<proteinExistence type="predicted"/>
<evidence type="ECO:0000313" key="4">
    <source>
        <dbReference type="Proteomes" id="UP000186218"/>
    </source>
</evidence>
<dbReference type="Pfam" id="PF07907">
    <property type="entry name" value="YibE_F"/>
    <property type="match status" value="1"/>
</dbReference>
<organism evidence="3 4">
    <name type="scientific">Williamsia sterculiae</name>
    <dbReference type="NCBI Taxonomy" id="1344003"/>
    <lineage>
        <taxon>Bacteria</taxon>
        <taxon>Bacillati</taxon>
        <taxon>Actinomycetota</taxon>
        <taxon>Actinomycetes</taxon>
        <taxon>Mycobacteriales</taxon>
        <taxon>Nocardiaceae</taxon>
        <taxon>Williamsia</taxon>
    </lineage>
</organism>
<evidence type="ECO:0000256" key="2">
    <source>
        <dbReference type="SAM" id="Phobius"/>
    </source>
</evidence>
<sequence>MLRTTVARVKTESHGHARGHGHDLRSVSTRIGPVAARIVTGILLVCGIGIIVGLVVLWPTHQTRAVPLQFQSVGGGSQQTVTGTVVAQTFSSCGNQQGGTVFAGDASVLSDPQGTCIQSTVSLTSGPDRGSNTLIQVATNRDRSQASAAGQRLTPEQAAKPQAGQPTLHVGDKVRLSRVTIDQQGTRYSFFDFQRTTPLVFWAVVFVLAVVAVAAWRGLRSIIGLVVAFGVLLVFTLPAILDGRSPVTVAIVSSAAILFVVIYLAHGVSLRTSAALIGTLTSLAATALLSWLAVTTTNITGLSNDQTNNLQVYQTTISANGILLAGFIIGALGVLNDVTITQASTVFELVGTGQPSRRATFTAAMRVGRDHIASTVYTLVFAYAGSALPLLLLFSVAGQSFTDLATTDTVTVELARSFVGSIGIALSVPLTTAVAVALAQPRASSRSAGDASASPTAGRPQSPPRAARSEGARVTRPPGPPAGPRHQGGRHSLPE</sequence>
<feature type="transmembrane region" description="Helical" evidence="2">
    <location>
        <begin position="199"/>
        <end position="216"/>
    </location>
</feature>
<keyword evidence="4" id="KW-1185">Reference proteome</keyword>
<feature type="region of interest" description="Disordered" evidence="1">
    <location>
        <begin position="142"/>
        <end position="166"/>
    </location>
</feature>
<feature type="transmembrane region" description="Helical" evidence="2">
    <location>
        <begin position="418"/>
        <end position="439"/>
    </location>
</feature>
<dbReference type="PANTHER" id="PTHR41771">
    <property type="entry name" value="MEMBRANE PROTEIN-RELATED"/>
    <property type="match status" value="1"/>
</dbReference>
<feature type="region of interest" description="Disordered" evidence="1">
    <location>
        <begin position="1"/>
        <end position="24"/>
    </location>
</feature>
<name>A0A1N7CGR3_9NOCA</name>
<reference evidence="3 4" key="1">
    <citation type="submission" date="2017-01" db="EMBL/GenBank/DDBJ databases">
        <authorList>
            <person name="Mah S.A."/>
            <person name="Swanson W.J."/>
            <person name="Moy G.W."/>
            <person name="Vacquier V.D."/>
        </authorList>
    </citation>
    <scope>NUCLEOTIDE SEQUENCE [LARGE SCALE GENOMIC DNA]</scope>
    <source>
        <strain evidence="3 4">CPCC 203464</strain>
    </source>
</reference>
<evidence type="ECO:0000256" key="1">
    <source>
        <dbReference type="SAM" id="MobiDB-lite"/>
    </source>
</evidence>
<feature type="transmembrane region" description="Helical" evidence="2">
    <location>
        <begin position="247"/>
        <end position="265"/>
    </location>
</feature>
<feature type="transmembrane region" description="Helical" evidence="2">
    <location>
        <begin position="223"/>
        <end position="241"/>
    </location>
</feature>
<feature type="transmembrane region" description="Helical" evidence="2">
    <location>
        <begin position="272"/>
        <end position="292"/>
    </location>
</feature>